<evidence type="ECO:0000259" key="7">
    <source>
        <dbReference type="Pfam" id="PF16198"/>
    </source>
</evidence>
<gene>
    <name evidence="5" type="primary">truB</name>
    <name evidence="8" type="ORF">A2527_14060</name>
</gene>
<comment type="function">
    <text evidence="5">Responsible for synthesis of pseudouridine from uracil-55 in the psi GC loop of transfer RNAs.</text>
</comment>
<name>A0A1F6G4L3_9PROT</name>
<feature type="domain" description="tRNA pseudouridylate synthase B C-terminal" evidence="7">
    <location>
        <begin position="172"/>
        <end position="227"/>
    </location>
</feature>
<evidence type="ECO:0000313" key="8">
    <source>
        <dbReference type="EMBL" id="OGG93053.1"/>
    </source>
</evidence>
<dbReference type="GO" id="GO:0003723">
    <property type="term" value="F:RNA binding"/>
    <property type="evidence" value="ECO:0007669"/>
    <property type="project" value="InterPro"/>
</dbReference>
<comment type="similarity">
    <text evidence="2 5">Belongs to the pseudouridine synthase TruB family. Type 1 subfamily.</text>
</comment>
<dbReference type="HAMAP" id="MF_01080">
    <property type="entry name" value="TruB_bact"/>
    <property type="match status" value="1"/>
</dbReference>
<feature type="active site" description="Nucleophile" evidence="5">
    <location>
        <position position="38"/>
    </location>
</feature>
<feature type="domain" description="Pseudouridine synthase II N-terminal" evidence="6">
    <location>
        <begin position="23"/>
        <end position="171"/>
    </location>
</feature>
<protein>
    <recommendedName>
        <fullName evidence="5">tRNA pseudouridine synthase B</fullName>
        <ecNumber evidence="5">5.4.99.25</ecNumber>
    </recommendedName>
    <alternativeName>
        <fullName evidence="5">tRNA pseudouridine(55) synthase</fullName>
        <shortName evidence="5">Psi55 synthase</shortName>
    </alternativeName>
    <alternativeName>
        <fullName evidence="5">tRNA pseudouridylate synthase</fullName>
    </alternativeName>
    <alternativeName>
        <fullName evidence="5">tRNA-uridine isomerase</fullName>
    </alternativeName>
</protein>
<dbReference type="Pfam" id="PF01509">
    <property type="entry name" value="TruB_N"/>
    <property type="match status" value="1"/>
</dbReference>
<accession>A0A1F6G4L3</accession>
<evidence type="ECO:0000256" key="4">
    <source>
        <dbReference type="ARBA" id="ARBA00023235"/>
    </source>
</evidence>
<dbReference type="STRING" id="1817772.A2527_14060"/>
<dbReference type="InterPro" id="IPR032819">
    <property type="entry name" value="TruB_C"/>
</dbReference>
<dbReference type="NCBIfam" id="TIGR00431">
    <property type="entry name" value="TruB"/>
    <property type="match status" value="1"/>
</dbReference>
<dbReference type="InterPro" id="IPR002501">
    <property type="entry name" value="PsdUridine_synth_N"/>
</dbReference>
<proteinExistence type="inferred from homology"/>
<dbReference type="SUPFAM" id="SSF55120">
    <property type="entry name" value="Pseudouridine synthase"/>
    <property type="match status" value="1"/>
</dbReference>
<reference evidence="8 9" key="1">
    <citation type="journal article" date="2016" name="Nat. Commun.">
        <title>Thousands of microbial genomes shed light on interconnected biogeochemical processes in an aquifer system.</title>
        <authorList>
            <person name="Anantharaman K."/>
            <person name="Brown C.T."/>
            <person name="Hug L.A."/>
            <person name="Sharon I."/>
            <person name="Castelle C.J."/>
            <person name="Probst A.J."/>
            <person name="Thomas B.C."/>
            <person name="Singh A."/>
            <person name="Wilkins M.J."/>
            <person name="Karaoz U."/>
            <person name="Brodie E.L."/>
            <person name="Williams K.H."/>
            <person name="Hubbard S.S."/>
            <person name="Banfield J.F."/>
        </authorList>
    </citation>
    <scope>NUCLEOTIDE SEQUENCE [LARGE SCALE GENOMIC DNA]</scope>
</reference>
<dbReference type="CDD" id="cd02573">
    <property type="entry name" value="PseudoU_synth_EcTruB"/>
    <property type="match status" value="1"/>
</dbReference>
<keyword evidence="4 5" id="KW-0413">Isomerase</keyword>
<evidence type="ECO:0000256" key="2">
    <source>
        <dbReference type="ARBA" id="ARBA00005642"/>
    </source>
</evidence>
<dbReference type="EMBL" id="MFNE01000053">
    <property type="protein sequence ID" value="OGG93053.1"/>
    <property type="molecule type" value="Genomic_DNA"/>
</dbReference>
<comment type="catalytic activity">
    <reaction evidence="1 5">
        <text>uridine(55) in tRNA = pseudouridine(55) in tRNA</text>
        <dbReference type="Rhea" id="RHEA:42532"/>
        <dbReference type="Rhea" id="RHEA-COMP:10101"/>
        <dbReference type="Rhea" id="RHEA-COMP:10102"/>
        <dbReference type="ChEBI" id="CHEBI:65314"/>
        <dbReference type="ChEBI" id="CHEBI:65315"/>
        <dbReference type="EC" id="5.4.99.25"/>
    </reaction>
</comment>
<dbReference type="GO" id="GO:0031119">
    <property type="term" value="P:tRNA pseudouridine synthesis"/>
    <property type="evidence" value="ECO:0007669"/>
    <property type="project" value="UniProtKB-UniRule"/>
</dbReference>
<dbReference type="GO" id="GO:0160148">
    <property type="term" value="F:tRNA pseudouridine(55) synthase activity"/>
    <property type="evidence" value="ECO:0007669"/>
    <property type="project" value="UniProtKB-EC"/>
</dbReference>
<dbReference type="PANTHER" id="PTHR13767:SF2">
    <property type="entry name" value="PSEUDOURIDYLATE SYNTHASE TRUB1"/>
    <property type="match status" value="1"/>
</dbReference>
<dbReference type="Gene3D" id="3.30.2350.10">
    <property type="entry name" value="Pseudouridine synthase"/>
    <property type="match status" value="1"/>
</dbReference>
<dbReference type="AlphaFoldDB" id="A0A1F6G4L3"/>
<evidence type="ECO:0000313" key="9">
    <source>
        <dbReference type="Proteomes" id="UP000178449"/>
    </source>
</evidence>
<evidence type="ECO:0000256" key="1">
    <source>
        <dbReference type="ARBA" id="ARBA00000385"/>
    </source>
</evidence>
<evidence type="ECO:0000256" key="5">
    <source>
        <dbReference type="HAMAP-Rule" id="MF_01080"/>
    </source>
</evidence>
<dbReference type="GO" id="GO:1990481">
    <property type="term" value="P:mRNA pseudouridine synthesis"/>
    <property type="evidence" value="ECO:0007669"/>
    <property type="project" value="TreeGrafter"/>
</dbReference>
<dbReference type="EC" id="5.4.99.25" evidence="5"/>
<comment type="caution">
    <text evidence="8">The sequence shown here is derived from an EMBL/GenBank/DDBJ whole genome shotgun (WGS) entry which is preliminary data.</text>
</comment>
<dbReference type="Proteomes" id="UP000178449">
    <property type="component" value="Unassembled WGS sequence"/>
</dbReference>
<evidence type="ECO:0000259" key="6">
    <source>
        <dbReference type="Pfam" id="PF01509"/>
    </source>
</evidence>
<dbReference type="PANTHER" id="PTHR13767">
    <property type="entry name" value="TRNA-PSEUDOURIDINE SYNTHASE"/>
    <property type="match status" value="1"/>
</dbReference>
<keyword evidence="3 5" id="KW-0819">tRNA processing</keyword>
<organism evidence="8 9">
    <name type="scientific">Candidatus Lambdaproteobacteria bacterium RIFOXYD2_FULL_50_16</name>
    <dbReference type="NCBI Taxonomy" id="1817772"/>
    <lineage>
        <taxon>Bacteria</taxon>
        <taxon>Pseudomonadati</taxon>
        <taxon>Pseudomonadota</taxon>
        <taxon>Candidatus Lambdaproteobacteria</taxon>
    </lineage>
</organism>
<evidence type="ECO:0000256" key="3">
    <source>
        <dbReference type="ARBA" id="ARBA00022694"/>
    </source>
</evidence>
<sequence length="302" mass="33633">MNGILNLFKPSGITSFDAIRRLRRLTGEKKMGHLGTLDPMAEGVLPLFFGKYTKLIPHFNLEDKVYRAEVTLGASSTTLDKEGELTPCPLPPDLTPAQVEAALARFVGKIWQVPPMFSAIKIEGKRLYQLAREGKEVEREARPVTLYSITQIEIALPQVRFTVHCSKGTYIRTLAEDLGQALGTNAYLSALCRTKVGSQFGEETAVNLDQIENSVQSHLLMPFLNPVSLFSDWNRASTVSLAEVEGVKQGNPIVLTQERLLKDQEEEKKCLLLDPEQQLLALGHLAFSQDGRLFFQPKKVLV</sequence>
<dbReference type="InterPro" id="IPR014780">
    <property type="entry name" value="tRNA_psdUridine_synth_TruB"/>
</dbReference>
<dbReference type="InterPro" id="IPR020103">
    <property type="entry name" value="PsdUridine_synth_cat_dom_sf"/>
</dbReference>
<dbReference type="Pfam" id="PF16198">
    <property type="entry name" value="TruB_C_2"/>
    <property type="match status" value="1"/>
</dbReference>